<dbReference type="eggNOG" id="arCOG09803">
    <property type="taxonomic scope" value="Archaea"/>
</dbReference>
<proteinExistence type="predicted"/>
<dbReference type="EMBL" id="CP003316">
    <property type="protein sequence ID" value="AFA39694.1"/>
    <property type="molecule type" value="Genomic_DNA"/>
</dbReference>
<sequence length="298" mass="33008">MRLKLVIIVAAAATLIATLAVALNMSAVDLAKWYYEKSNFTVSDGGPLVVIRIKDDGTVVVEKNLTSPPKNLAEEGRRRAARPANVSDAEASQAVKKAGAEGRLLGTYLFNKTHYVTLVEKGPLEVYAVVWSSNSSAVHKLKFEKYLEDAGNETVRRDGDYVFVKGWRTEGYIDVSGVLPFDVYTFYDEEWGQWNTPLGYYKVAAAGRFKVIYGAAVYVDDKSYYEITDPLLSSCHWDHYSEGSGTPLASVRAHGKAVTPCYPVGTVLDIMADIGYDAWLYRSSLVKGNKYFTTQCRC</sequence>
<accession>H6QAR8</accession>
<organism evidence="1 2">
    <name type="scientific">Pyrobaculum oguniense (strain DSM 13380 / JCM 10595 / TE7)</name>
    <dbReference type="NCBI Taxonomy" id="698757"/>
    <lineage>
        <taxon>Archaea</taxon>
        <taxon>Thermoproteota</taxon>
        <taxon>Thermoprotei</taxon>
        <taxon>Thermoproteales</taxon>
        <taxon>Thermoproteaceae</taxon>
        <taxon>Pyrobaculum</taxon>
    </lineage>
</organism>
<reference evidence="1 2" key="1">
    <citation type="journal article" date="2012" name="Stand. Genomic Sci.">
        <title>Complete genome sequence of Pyrobaculum oguniense.</title>
        <authorList>
            <person name="Bernick D.L."/>
            <person name="Karplus K."/>
            <person name="Lui L.M."/>
            <person name="Coker J.K."/>
            <person name="Murphy J.N."/>
            <person name="Chan P.P."/>
            <person name="Cozen A.E."/>
            <person name="Lowe T.M."/>
        </authorList>
    </citation>
    <scope>NUCLEOTIDE SEQUENCE [LARGE SCALE GENOMIC DNA]</scope>
    <source>
        <strain evidence="1 2">TE7</strain>
    </source>
</reference>
<dbReference type="KEGG" id="pog:Pogu_1667"/>
<keyword evidence="2" id="KW-1185">Reference proteome</keyword>
<gene>
    <name evidence="1" type="ordered locus">Pogu_1667</name>
</gene>
<dbReference type="Proteomes" id="UP000009062">
    <property type="component" value="Chromosome"/>
</dbReference>
<evidence type="ECO:0000313" key="2">
    <source>
        <dbReference type="Proteomes" id="UP000009062"/>
    </source>
</evidence>
<protein>
    <submittedName>
        <fullName evidence="1">Uncharacterized protein</fullName>
    </submittedName>
</protein>
<name>H6QAR8_PYROT</name>
<dbReference type="HOGENOM" id="CLU_932623_0_0_2"/>
<evidence type="ECO:0000313" key="1">
    <source>
        <dbReference type="EMBL" id="AFA39694.1"/>
    </source>
</evidence>
<dbReference type="AlphaFoldDB" id="H6QAR8"/>